<keyword evidence="2" id="KW-1185">Reference proteome</keyword>
<proteinExistence type="predicted"/>
<gene>
    <name evidence="1" type="ORF">ACFQZU_18350</name>
</gene>
<sequence>PGEEVRGTGREQPGKLQVFASLAATQPSLAPASRRRGASAGGLRVLRRGLRFGLRLDPKA</sequence>
<comment type="caution">
    <text evidence="1">The sequence shown here is derived from an EMBL/GenBank/DDBJ whole genome shotgun (WGS) entry which is preliminary data.</text>
</comment>
<name>A0ABW3BIN9_9ACTN</name>
<dbReference type="Proteomes" id="UP001596956">
    <property type="component" value="Unassembled WGS sequence"/>
</dbReference>
<dbReference type="EMBL" id="JBHTHR010000808">
    <property type="protein sequence ID" value="MFD0803267.1"/>
    <property type="molecule type" value="Genomic_DNA"/>
</dbReference>
<organism evidence="1 2">
    <name type="scientific">Streptomonospora algeriensis</name>
    <dbReference type="NCBI Taxonomy" id="995084"/>
    <lineage>
        <taxon>Bacteria</taxon>
        <taxon>Bacillati</taxon>
        <taxon>Actinomycetota</taxon>
        <taxon>Actinomycetes</taxon>
        <taxon>Streptosporangiales</taxon>
        <taxon>Nocardiopsidaceae</taxon>
        <taxon>Streptomonospora</taxon>
    </lineage>
</organism>
<evidence type="ECO:0000313" key="2">
    <source>
        <dbReference type="Proteomes" id="UP001596956"/>
    </source>
</evidence>
<accession>A0ABW3BIN9</accession>
<protein>
    <submittedName>
        <fullName evidence="1">Uncharacterized protein</fullName>
    </submittedName>
</protein>
<reference evidence="2" key="1">
    <citation type="journal article" date="2019" name="Int. J. Syst. Evol. Microbiol.">
        <title>The Global Catalogue of Microorganisms (GCM) 10K type strain sequencing project: providing services to taxonomists for standard genome sequencing and annotation.</title>
        <authorList>
            <consortium name="The Broad Institute Genomics Platform"/>
            <consortium name="The Broad Institute Genome Sequencing Center for Infectious Disease"/>
            <person name="Wu L."/>
            <person name="Ma J."/>
        </authorList>
    </citation>
    <scope>NUCLEOTIDE SEQUENCE [LARGE SCALE GENOMIC DNA]</scope>
    <source>
        <strain evidence="2">CCUG 63369</strain>
    </source>
</reference>
<evidence type="ECO:0000313" key="1">
    <source>
        <dbReference type="EMBL" id="MFD0803267.1"/>
    </source>
</evidence>
<feature type="non-terminal residue" evidence="1">
    <location>
        <position position="1"/>
    </location>
</feature>